<dbReference type="InterPro" id="IPR008000">
    <property type="entry name" value="Rham/fucose_mutarotase"/>
</dbReference>
<dbReference type="SUPFAM" id="SSF54909">
    <property type="entry name" value="Dimeric alpha+beta barrel"/>
    <property type="match status" value="1"/>
</dbReference>
<name>A0A3N4MFH2_9BACT</name>
<dbReference type="OrthoDB" id="1430580at2"/>
<keyword evidence="1" id="KW-0413">Isomerase</keyword>
<dbReference type="PANTHER" id="PTHR43239:SF1">
    <property type="entry name" value="UPF0734 PROTEIN DDB_G0273871_DDB_G0273177"/>
    <property type="match status" value="1"/>
</dbReference>
<dbReference type="Proteomes" id="UP000279089">
    <property type="component" value="Unassembled WGS sequence"/>
</dbReference>
<evidence type="ECO:0000313" key="1">
    <source>
        <dbReference type="EMBL" id="RPD42348.1"/>
    </source>
</evidence>
<comment type="caution">
    <text evidence="1">The sequence shown here is derived from an EMBL/GenBank/DDBJ whole genome shotgun (WGS) entry which is preliminary data.</text>
</comment>
<gene>
    <name evidence="1" type="ORF">EG028_04000</name>
</gene>
<protein>
    <submittedName>
        <fullName evidence="1">L-rhamnose mutarotase</fullName>
        <ecNumber evidence="1">5.1.3.32</ecNumber>
    </submittedName>
</protein>
<dbReference type="EC" id="5.1.3.32" evidence="1"/>
<organism evidence="1 2">
    <name type="scientific">Chitinophaga barathri</name>
    <dbReference type="NCBI Taxonomy" id="1647451"/>
    <lineage>
        <taxon>Bacteria</taxon>
        <taxon>Pseudomonadati</taxon>
        <taxon>Bacteroidota</taxon>
        <taxon>Chitinophagia</taxon>
        <taxon>Chitinophagales</taxon>
        <taxon>Chitinophagaceae</taxon>
        <taxon>Chitinophaga</taxon>
    </lineage>
</organism>
<dbReference type="Gene3D" id="3.30.70.100">
    <property type="match status" value="1"/>
</dbReference>
<accession>A0A3N4MFH2</accession>
<dbReference type="InterPro" id="IPR052996">
    <property type="entry name" value="Carb_Metab_Mutarotase"/>
</dbReference>
<proteinExistence type="predicted"/>
<dbReference type="EMBL" id="RMBX01000002">
    <property type="protein sequence ID" value="RPD42348.1"/>
    <property type="molecule type" value="Genomic_DNA"/>
</dbReference>
<reference evidence="2" key="1">
    <citation type="submission" date="2018-11" db="EMBL/GenBank/DDBJ databases">
        <title>Chitinophaga lutea sp.nov., isolate from arsenic contaminated soil.</title>
        <authorList>
            <person name="Zong Y."/>
        </authorList>
    </citation>
    <scope>NUCLEOTIDE SEQUENCE [LARGE SCALE GENOMIC DNA]</scope>
    <source>
        <strain evidence="2">YLT18</strain>
    </source>
</reference>
<dbReference type="RefSeq" id="WP_120515503.1">
    <property type="nucleotide sequence ID" value="NZ_QXZY01000003.1"/>
</dbReference>
<dbReference type="AlphaFoldDB" id="A0A3N4MFH2"/>
<sequence length="109" mass="12630">MTRHVLALDLKDDPKLIEEYLEIHKAVWPEILESIRDAGITACDMFRAGTRMVMILEVDDTFSFERKNAMDEASPIVQKWEAFMWTFQLAIPAAKPGEKWVIMDQIFAL</sequence>
<dbReference type="Pfam" id="PF05336">
    <property type="entry name" value="rhaM"/>
    <property type="match status" value="1"/>
</dbReference>
<keyword evidence="2" id="KW-1185">Reference proteome</keyword>
<evidence type="ECO:0000313" key="2">
    <source>
        <dbReference type="Proteomes" id="UP000279089"/>
    </source>
</evidence>
<dbReference type="PANTHER" id="PTHR43239">
    <property type="entry name" value="UPF0734 PROTEIN DDB_G0273871/DDB_G0273177"/>
    <property type="match status" value="1"/>
</dbReference>
<dbReference type="GO" id="GO:0062192">
    <property type="term" value="F:L-rhamnose mutarotase activity"/>
    <property type="evidence" value="ECO:0007669"/>
    <property type="project" value="UniProtKB-EC"/>
</dbReference>
<dbReference type="InterPro" id="IPR011008">
    <property type="entry name" value="Dimeric_a/b-barrel"/>
</dbReference>